<dbReference type="EMBL" id="HACG01017914">
    <property type="protein sequence ID" value="CEK64779.1"/>
    <property type="molecule type" value="Transcribed_RNA"/>
</dbReference>
<feature type="compositionally biased region" description="Low complexity" evidence="1">
    <location>
        <begin position="415"/>
        <end position="429"/>
    </location>
</feature>
<sequence>PVRYHKRKSEGLGLVTAIAHMKTPQSILKVQRLSKTLLSSCKDKSSSRRSSRSRSTQLGFSTGNSLQTSPVEKLPPSTPHLVSAESTAVKHLRFAGLSPSPASSPTVVSADTSQVIIENEGTSSSWEPGVKSTEILNSCREFLSREVTITDPLSLDEDFHCVPDSDTVPERNSVESTDNDVLHSEPEHHSLNEGPDDKCSNDLEDLIRPDLQSEWKQGQLLSHTEYSTLVPSLATSLVSSVERPSVPRFSEEEDMEVVVRNQRSRESHSATRTHVIEKVTSSQSLGNLSSSYTQEVVKSTTRYVQLSGDADLLLRDDPSSIKRLSSRRDLSPLLVTSSHSLRFQKSSSVSPKSLKADVSEMPSGGQISPPATPPSSKRARILEYRAKEVGSVRKAIQLTNSPESDDLRRRKTPQRNSPSRNSPSRNSPSRKPEQEEVKRQTRGKSPVRKLQNLEDRVDEDAHRKTSERKSRNLKKFEESTADEE</sequence>
<feature type="region of interest" description="Disordered" evidence="1">
    <location>
        <begin position="39"/>
        <end position="80"/>
    </location>
</feature>
<feature type="non-terminal residue" evidence="2">
    <location>
        <position position="1"/>
    </location>
</feature>
<name>A0A0B6Z838_9EUPU</name>
<evidence type="ECO:0000256" key="1">
    <source>
        <dbReference type="SAM" id="MobiDB-lite"/>
    </source>
</evidence>
<evidence type="ECO:0000313" key="2">
    <source>
        <dbReference type="EMBL" id="CEK64779.1"/>
    </source>
</evidence>
<feature type="region of interest" description="Disordered" evidence="1">
    <location>
        <begin position="342"/>
        <end position="379"/>
    </location>
</feature>
<feature type="non-terminal residue" evidence="2">
    <location>
        <position position="484"/>
    </location>
</feature>
<organism evidence="2">
    <name type="scientific">Arion vulgaris</name>
    <dbReference type="NCBI Taxonomy" id="1028688"/>
    <lineage>
        <taxon>Eukaryota</taxon>
        <taxon>Metazoa</taxon>
        <taxon>Spiralia</taxon>
        <taxon>Lophotrochozoa</taxon>
        <taxon>Mollusca</taxon>
        <taxon>Gastropoda</taxon>
        <taxon>Heterobranchia</taxon>
        <taxon>Euthyneura</taxon>
        <taxon>Panpulmonata</taxon>
        <taxon>Eupulmonata</taxon>
        <taxon>Stylommatophora</taxon>
        <taxon>Helicina</taxon>
        <taxon>Arionoidea</taxon>
        <taxon>Arionidae</taxon>
        <taxon>Arion</taxon>
    </lineage>
</organism>
<feature type="compositionally biased region" description="Polar residues" evidence="1">
    <location>
        <begin position="342"/>
        <end position="351"/>
    </location>
</feature>
<feature type="region of interest" description="Disordered" evidence="1">
    <location>
        <begin position="393"/>
        <end position="484"/>
    </location>
</feature>
<feature type="compositionally biased region" description="Basic and acidic residues" evidence="1">
    <location>
        <begin position="451"/>
        <end position="478"/>
    </location>
</feature>
<accession>A0A0B6Z838</accession>
<feature type="region of interest" description="Disordered" evidence="1">
    <location>
        <begin position="161"/>
        <end position="202"/>
    </location>
</feature>
<dbReference type="AlphaFoldDB" id="A0A0B6Z838"/>
<feature type="compositionally biased region" description="Basic and acidic residues" evidence="1">
    <location>
        <begin position="180"/>
        <end position="202"/>
    </location>
</feature>
<protein>
    <submittedName>
        <fullName evidence="2">Uncharacterized protein</fullName>
    </submittedName>
</protein>
<feature type="compositionally biased region" description="Basic and acidic residues" evidence="1">
    <location>
        <begin position="430"/>
        <end position="439"/>
    </location>
</feature>
<feature type="compositionally biased region" description="Polar residues" evidence="1">
    <location>
        <begin position="56"/>
        <end position="70"/>
    </location>
</feature>
<proteinExistence type="predicted"/>
<gene>
    <name evidence="2" type="primary">ORF52876</name>
</gene>
<feature type="compositionally biased region" description="Basic and acidic residues" evidence="1">
    <location>
        <begin position="161"/>
        <end position="173"/>
    </location>
</feature>
<reference evidence="2" key="1">
    <citation type="submission" date="2014-12" db="EMBL/GenBank/DDBJ databases">
        <title>Insight into the proteome of Arion vulgaris.</title>
        <authorList>
            <person name="Aradska J."/>
            <person name="Bulat T."/>
            <person name="Smidak R."/>
            <person name="Sarate P."/>
            <person name="Gangsoo J."/>
            <person name="Sialana F."/>
            <person name="Bilban M."/>
            <person name="Lubec G."/>
        </authorList>
    </citation>
    <scope>NUCLEOTIDE SEQUENCE</scope>
    <source>
        <tissue evidence="2">Skin</tissue>
    </source>
</reference>